<dbReference type="Pfam" id="PF00528">
    <property type="entry name" value="BPD_transp_1"/>
    <property type="match status" value="1"/>
</dbReference>
<reference evidence="9 10" key="1">
    <citation type="submission" date="2016-12" db="EMBL/GenBank/DDBJ databases">
        <title>The draft genome sequence of Actinophytocola xinjiangensis.</title>
        <authorList>
            <person name="Wang W."/>
            <person name="Yuan L."/>
        </authorList>
    </citation>
    <scope>NUCLEOTIDE SEQUENCE [LARGE SCALE GENOMIC DNA]</scope>
    <source>
        <strain evidence="9 10">CGMCC 4.4663</strain>
    </source>
</reference>
<keyword evidence="2 7" id="KW-0813">Transport</keyword>
<evidence type="ECO:0000256" key="6">
    <source>
        <dbReference type="ARBA" id="ARBA00023136"/>
    </source>
</evidence>
<evidence type="ECO:0000313" key="9">
    <source>
        <dbReference type="EMBL" id="OLF10254.1"/>
    </source>
</evidence>
<dbReference type="Proteomes" id="UP000185696">
    <property type="component" value="Unassembled WGS sequence"/>
</dbReference>
<dbReference type="PANTHER" id="PTHR32243">
    <property type="entry name" value="MALTOSE TRANSPORT SYSTEM PERMEASE-RELATED"/>
    <property type="match status" value="1"/>
</dbReference>
<dbReference type="Gene3D" id="1.10.3720.10">
    <property type="entry name" value="MetI-like"/>
    <property type="match status" value="1"/>
</dbReference>
<keyword evidence="5 7" id="KW-1133">Transmembrane helix</keyword>
<evidence type="ECO:0000313" key="10">
    <source>
        <dbReference type="Proteomes" id="UP000185696"/>
    </source>
</evidence>
<feature type="transmembrane region" description="Helical" evidence="7">
    <location>
        <begin position="259"/>
        <end position="283"/>
    </location>
</feature>
<dbReference type="InterPro" id="IPR050901">
    <property type="entry name" value="BP-dep_ABC_trans_perm"/>
</dbReference>
<organism evidence="9 10">
    <name type="scientific">Actinophytocola xinjiangensis</name>
    <dbReference type="NCBI Taxonomy" id="485602"/>
    <lineage>
        <taxon>Bacteria</taxon>
        <taxon>Bacillati</taxon>
        <taxon>Actinomycetota</taxon>
        <taxon>Actinomycetes</taxon>
        <taxon>Pseudonocardiales</taxon>
        <taxon>Pseudonocardiaceae</taxon>
    </lineage>
</organism>
<keyword evidence="3" id="KW-1003">Cell membrane</keyword>
<keyword evidence="10" id="KW-1185">Reference proteome</keyword>
<feature type="transmembrane region" description="Helical" evidence="7">
    <location>
        <begin position="128"/>
        <end position="150"/>
    </location>
</feature>
<dbReference type="GO" id="GO:0055085">
    <property type="term" value="P:transmembrane transport"/>
    <property type="evidence" value="ECO:0007669"/>
    <property type="project" value="InterPro"/>
</dbReference>
<dbReference type="EMBL" id="MSIF01000007">
    <property type="protein sequence ID" value="OLF10254.1"/>
    <property type="molecule type" value="Genomic_DNA"/>
</dbReference>
<dbReference type="InterPro" id="IPR000515">
    <property type="entry name" value="MetI-like"/>
</dbReference>
<evidence type="ECO:0000256" key="5">
    <source>
        <dbReference type="ARBA" id="ARBA00022989"/>
    </source>
</evidence>
<feature type="transmembrane region" description="Helical" evidence="7">
    <location>
        <begin position="23"/>
        <end position="49"/>
    </location>
</feature>
<feature type="transmembrane region" description="Helical" evidence="7">
    <location>
        <begin position="202"/>
        <end position="225"/>
    </location>
</feature>
<dbReference type="PANTHER" id="PTHR32243:SF18">
    <property type="entry name" value="INNER MEMBRANE ABC TRANSPORTER PERMEASE PROTEIN YCJP"/>
    <property type="match status" value="1"/>
</dbReference>
<keyword evidence="6 7" id="KW-0472">Membrane</keyword>
<dbReference type="GO" id="GO:0005886">
    <property type="term" value="C:plasma membrane"/>
    <property type="evidence" value="ECO:0007669"/>
    <property type="project" value="UniProtKB-SubCell"/>
</dbReference>
<evidence type="ECO:0000256" key="2">
    <source>
        <dbReference type="ARBA" id="ARBA00022448"/>
    </source>
</evidence>
<dbReference type="AlphaFoldDB" id="A0A7Z0WM79"/>
<evidence type="ECO:0000256" key="4">
    <source>
        <dbReference type="ARBA" id="ARBA00022692"/>
    </source>
</evidence>
<feature type="domain" description="ABC transmembrane type-1" evidence="8">
    <location>
        <begin position="90"/>
        <end position="282"/>
    </location>
</feature>
<comment type="caution">
    <text evidence="9">The sequence shown here is derived from an EMBL/GenBank/DDBJ whole genome shotgun (WGS) entry which is preliminary data.</text>
</comment>
<evidence type="ECO:0000256" key="3">
    <source>
        <dbReference type="ARBA" id="ARBA00022475"/>
    </source>
</evidence>
<dbReference type="RefSeq" id="WP_075133975.1">
    <property type="nucleotide sequence ID" value="NZ_MSIF01000007.1"/>
</dbReference>
<keyword evidence="4 7" id="KW-0812">Transmembrane</keyword>
<dbReference type="OrthoDB" id="7314804at2"/>
<comment type="similarity">
    <text evidence="7">Belongs to the binding-protein-dependent transport system permease family.</text>
</comment>
<dbReference type="InterPro" id="IPR035906">
    <property type="entry name" value="MetI-like_sf"/>
</dbReference>
<dbReference type="PROSITE" id="PS50928">
    <property type="entry name" value="ABC_TM1"/>
    <property type="match status" value="1"/>
</dbReference>
<dbReference type="SUPFAM" id="SSF161098">
    <property type="entry name" value="MetI-like"/>
    <property type="match status" value="1"/>
</dbReference>
<name>A0A7Z0WM79_9PSEU</name>
<evidence type="ECO:0000256" key="7">
    <source>
        <dbReference type="RuleBase" id="RU363032"/>
    </source>
</evidence>
<accession>A0A7Z0WM79</accession>
<evidence type="ECO:0000256" key="1">
    <source>
        <dbReference type="ARBA" id="ARBA00004651"/>
    </source>
</evidence>
<sequence length="297" mass="32540">MAIQPVTAEQAAALRRRYTRRHVAARVGVYLAAILAALFCAGPFIWSAITAFKQNRDLYNPENNPFVFNRPATPDHVTYLFTDTSFLTFAWNTLWVGVLVVLITLLFALPAAYALARLDRPWSGPLGIGIFLVYLIPPSLLFLSLSRVVVGVGLQDSTWSMVLVYPTITIPVSVWLLMGFLRAVPKDVEEQAMVDGHSRLGAFLRAVVPLAFPGIVAVVVFAFTLTASEFIYTLAFVSPPGQMPVSTGVPTQLIRGDVFFWQSLQAATVLVAVPIAFVFNLFLDRFIAGFTQGAVKG</sequence>
<dbReference type="CDD" id="cd06261">
    <property type="entry name" value="TM_PBP2"/>
    <property type="match status" value="1"/>
</dbReference>
<comment type="subcellular location">
    <subcellularLocation>
        <location evidence="1 7">Cell membrane</location>
        <topology evidence="1 7">Multi-pass membrane protein</topology>
    </subcellularLocation>
</comment>
<gene>
    <name evidence="9" type="ORF">BLA60_17625</name>
</gene>
<evidence type="ECO:0000259" key="8">
    <source>
        <dbReference type="PROSITE" id="PS50928"/>
    </source>
</evidence>
<feature type="transmembrane region" description="Helical" evidence="7">
    <location>
        <begin position="162"/>
        <end position="181"/>
    </location>
</feature>
<feature type="transmembrane region" description="Helical" evidence="7">
    <location>
        <begin position="94"/>
        <end position="116"/>
    </location>
</feature>
<protein>
    <submittedName>
        <fullName evidence="9">Sugar ABC transporter permease</fullName>
    </submittedName>
</protein>
<proteinExistence type="inferred from homology"/>